<dbReference type="Pfam" id="PF14312">
    <property type="entry name" value="FG-GAP_2"/>
    <property type="match status" value="4"/>
</dbReference>
<dbReference type="PANTHER" id="PTHR36220">
    <property type="entry name" value="UNNAMED PRODUCT"/>
    <property type="match status" value="1"/>
</dbReference>
<dbReference type="PANTHER" id="PTHR36220:SF1">
    <property type="entry name" value="GAMMA TUBULIN COMPLEX COMPONENT C-TERMINAL DOMAIN-CONTAINING PROTEIN"/>
    <property type="match status" value="1"/>
</dbReference>
<dbReference type="InterPro" id="IPR013517">
    <property type="entry name" value="FG-GAP"/>
</dbReference>
<dbReference type="Gene3D" id="2.130.10.130">
    <property type="entry name" value="Integrin alpha, N-terminal"/>
    <property type="match status" value="2"/>
</dbReference>
<feature type="chain" id="PRO_5040128531" evidence="2">
    <location>
        <begin position="27"/>
        <end position="746"/>
    </location>
</feature>
<comment type="caution">
    <text evidence="3">The sequence shown here is derived from an EMBL/GenBank/DDBJ whole genome shotgun (WGS) entry which is preliminary data.</text>
</comment>
<dbReference type="Proteomes" id="UP001153069">
    <property type="component" value="Unassembled WGS sequence"/>
</dbReference>
<reference evidence="3" key="1">
    <citation type="submission" date="2020-06" db="EMBL/GenBank/DDBJ databases">
        <authorList>
            <consortium name="Plant Systems Biology data submission"/>
        </authorList>
    </citation>
    <scope>NUCLEOTIDE SEQUENCE</scope>
    <source>
        <strain evidence="3">D6</strain>
    </source>
</reference>
<dbReference type="InterPro" id="IPR011043">
    <property type="entry name" value="Gal_Oxase/kelch_b-propeller"/>
</dbReference>
<sequence length="746" mass="79786">MMFSLMFSKGAALLSLLMLASGPSLADSKMILQQELFGTDVAAFDDSWAGAVAIEGDIAVVGAHGDDINRTTIEPGSVFIFEKDAATGEWTELQQIFAGLADDGDEFGKSLVLEGTLLVVGAPSSEEDDLLRAGSVYIFERTGTNPGDKFQFMMKLISPDGPRASGEFGYSVDISGDTIIIGEPNDPWSDIVAGFAHIYERDGADVWGFGQTLTIPQDFATDLENDEFGTSVAVDGDTAVIGAPGVSLAFVYSRAATLTEWELESTLESTDELTTEFGSSVDIDGDMLVVNTLAYGENLHVFFRDPTDNSWTFDAVLLTGSFDVAISDGFIVGGDVWVRYNETWQEIDGLKFATAVAISGNQVIAGDTSVNAFIYTIPEALWFQTQQLEANAADSNENFGEAMDIDNVNDNMVICDAEHSDGSVGRAYLYERVDGEWSNIQVLTEGPAGEDYEYCSDAAIDGEWLAVVANGGVHVYQLVDGLWVNFQDLQLPLGVGDCFSCSFSFVDLSDDTLILGQYGIISPGAAHIFSNDGTEWSYLQTLESPDGGPDDNFGFLGGVSSDQILVTDDENDSNGDKAGSVYAYARTPDGDWEFEQKIVLETPSPGAEFGSRLAFSNGVAVVAVSGLHRYSENKYVVSKDSTGWGIRSVVQTDGFVLGLSGDATRIATPTVSFTQLSNGTWVEDLSFEDYRPGRAVAVSSSGDAVIIVEHDNTAQVYSLVDILGAEEETSSNVGTGVGASRLGEFP</sequence>
<proteinExistence type="predicted"/>
<dbReference type="OrthoDB" id="188207at2759"/>
<evidence type="ECO:0000256" key="2">
    <source>
        <dbReference type="SAM" id="SignalP"/>
    </source>
</evidence>
<organism evidence="3 4">
    <name type="scientific">Seminavis robusta</name>
    <dbReference type="NCBI Taxonomy" id="568900"/>
    <lineage>
        <taxon>Eukaryota</taxon>
        <taxon>Sar</taxon>
        <taxon>Stramenopiles</taxon>
        <taxon>Ochrophyta</taxon>
        <taxon>Bacillariophyta</taxon>
        <taxon>Bacillariophyceae</taxon>
        <taxon>Bacillariophycidae</taxon>
        <taxon>Naviculales</taxon>
        <taxon>Naviculaceae</taxon>
        <taxon>Seminavis</taxon>
    </lineage>
</organism>
<dbReference type="SUPFAM" id="SSF50965">
    <property type="entry name" value="Galactose oxidase, central domain"/>
    <property type="match status" value="1"/>
</dbReference>
<evidence type="ECO:0000313" key="4">
    <source>
        <dbReference type="Proteomes" id="UP001153069"/>
    </source>
</evidence>
<keyword evidence="1 2" id="KW-0732">Signal</keyword>
<dbReference type="EMBL" id="CAICTM010000795">
    <property type="protein sequence ID" value="CAB9516640.1"/>
    <property type="molecule type" value="Genomic_DNA"/>
</dbReference>
<protein>
    <submittedName>
        <fullName evidence="3">Int_alpha</fullName>
    </submittedName>
</protein>
<evidence type="ECO:0000256" key="1">
    <source>
        <dbReference type="ARBA" id="ARBA00022729"/>
    </source>
</evidence>
<dbReference type="AlphaFoldDB" id="A0A9N8HLB2"/>
<feature type="signal peptide" evidence="2">
    <location>
        <begin position="1"/>
        <end position="26"/>
    </location>
</feature>
<keyword evidence="4" id="KW-1185">Reference proteome</keyword>
<name>A0A9N8HLB2_9STRA</name>
<dbReference type="InterPro" id="IPR028994">
    <property type="entry name" value="Integrin_alpha_N"/>
</dbReference>
<evidence type="ECO:0000313" key="3">
    <source>
        <dbReference type="EMBL" id="CAB9516640.1"/>
    </source>
</evidence>
<accession>A0A9N8HLB2</accession>
<gene>
    <name evidence="3" type="ORF">SEMRO_796_G203820.1</name>
</gene>